<evidence type="ECO:0000256" key="17">
    <source>
        <dbReference type="SAM" id="Phobius"/>
    </source>
</evidence>
<evidence type="ECO:0000313" key="19">
    <source>
        <dbReference type="EMBL" id="KAF7819782.1"/>
    </source>
</evidence>
<dbReference type="AlphaFoldDB" id="A0A834TEV2"/>
<evidence type="ECO:0000256" key="8">
    <source>
        <dbReference type="ARBA" id="ARBA00022729"/>
    </source>
</evidence>
<comment type="subcellular location">
    <subcellularLocation>
        <location evidence="2">Membrane</location>
        <topology evidence="2">Single-pass membrane protein</topology>
    </subcellularLocation>
</comment>
<evidence type="ECO:0000256" key="3">
    <source>
        <dbReference type="ARBA" id="ARBA00004906"/>
    </source>
</evidence>
<dbReference type="InterPro" id="IPR001841">
    <property type="entry name" value="Znf_RING"/>
</dbReference>
<dbReference type="FunFam" id="3.30.40.10:FF:000285">
    <property type="entry name" value="RING-H2 finger protein ATL43"/>
    <property type="match status" value="1"/>
</dbReference>
<reference evidence="19" key="1">
    <citation type="submission" date="2020-09" db="EMBL/GenBank/DDBJ databases">
        <title>Genome-Enabled Discovery of Anthraquinone Biosynthesis in Senna tora.</title>
        <authorList>
            <person name="Kang S.-H."/>
            <person name="Pandey R.P."/>
            <person name="Lee C.-M."/>
            <person name="Sim J.-S."/>
            <person name="Jeong J.-T."/>
            <person name="Choi B.-S."/>
            <person name="Jung M."/>
            <person name="Ginzburg D."/>
            <person name="Zhao K."/>
            <person name="Won S.Y."/>
            <person name="Oh T.-J."/>
            <person name="Yu Y."/>
            <person name="Kim N.-H."/>
            <person name="Lee O.R."/>
            <person name="Lee T.-H."/>
            <person name="Bashyal P."/>
            <person name="Kim T.-S."/>
            <person name="Lee W.-H."/>
            <person name="Kawkins C."/>
            <person name="Kim C.-K."/>
            <person name="Kim J.S."/>
            <person name="Ahn B.O."/>
            <person name="Rhee S.Y."/>
            <person name="Sohng J.K."/>
        </authorList>
    </citation>
    <scope>NUCLEOTIDE SEQUENCE</scope>
    <source>
        <tissue evidence="19">Leaf</tissue>
    </source>
</reference>
<dbReference type="PANTHER" id="PTHR46539:SF1">
    <property type="entry name" value="E3 UBIQUITIN-PROTEIN LIGASE ATL42"/>
    <property type="match status" value="1"/>
</dbReference>
<feature type="region of interest" description="Disordered" evidence="16">
    <location>
        <begin position="126"/>
        <end position="170"/>
    </location>
</feature>
<keyword evidence="13 17" id="KW-0472">Membrane</keyword>
<feature type="compositionally biased region" description="Basic and acidic residues" evidence="16">
    <location>
        <begin position="280"/>
        <end position="292"/>
    </location>
</feature>
<proteinExistence type="inferred from homology"/>
<keyword evidence="6 17" id="KW-0812">Transmembrane</keyword>
<comment type="catalytic activity">
    <reaction evidence="1">
        <text>S-ubiquitinyl-[E2 ubiquitin-conjugating enzyme]-L-cysteine + [acceptor protein]-L-lysine = [E2 ubiquitin-conjugating enzyme]-L-cysteine + N(6)-ubiquitinyl-[acceptor protein]-L-lysine.</text>
        <dbReference type="EC" id="2.3.2.27"/>
    </reaction>
</comment>
<sequence length="840" mass="94305">MEDENGLELRLGLSFGGSSIKPKGKNGSSLDTGAEEVDRGGNKEDDFKNFVNAGNQRTYPSKPEENFFGDLGKAKEDNASINLNGRGLWFADNNKHSEFVEDKQLETGNKRKMFFDEINNQKKRETEVRLGDLRDSTRTSHTSVAEDGSKAKNEDEADSEAENLTTTHLSLNNDGSRRFMRVGGSSGALNEVFKVSDSSMTDLNGQQRFIGTSNKDFKLANLTCGASSPQMPGMIRHPMMDKDNSRGFVFHPQHLHPSFAGTGPPNSVSNNISEVMPFEERPLERSKGDGKQHVLRNSSSQIEDVKGRSTNIREKDASDQSTREGFSIDFSTIKPGLAAEVKFGGSGSLPNLPWVSTKGTGTNGRTISGVTYKYNNNQIRIVCACHGTHMSPDDFIWHANEDVANPEIDFHFLVPSLPIQERAKAEEKEAQTTQNSPSIDAISNFQPSLAVVIGILCLMFSLTFLLLMYAKFCQSRASSAHVDPENHPVLLRSRSRFSGIDKTVIESLPFFRFSSLRGSKEGLECAVCLSKFEDIEILRLLPKCKHAFHMDCIDHWLEKHSSCPLCRHKVNSEDQTMFTYSNSMRLLLGNQSELGDEPNIEIFVQREEEDERHGSSRFSIGSSFRKFEKGIIKEEELPIQEDHSEEEEKDGGGEKLYHKHKHKITVSDVVFKHRWSNVTSSDLMFLNSEMVHAVHSERFNLLESNGGEEIPLSRSVQNENVIDIKEEMERKISFETKVGTLNNKMNSTFLDTSDCAGASSSSGNTHTSKYVNPGDKRCMSEITGVSRFGDMGMKNRALKESCVFENNVKEERMRQLWLPIARRTVQWFVNRERRSQPLDV</sequence>
<feature type="region of interest" description="Disordered" evidence="16">
    <location>
        <begin position="280"/>
        <end position="322"/>
    </location>
</feature>
<dbReference type="CDD" id="cd16461">
    <property type="entry name" value="RING-H2_EL5-like"/>
    <property type="match status" value="1"/>
</dbReference>
<name>A0A834TEV2_9FABA</name>
<evidence type="ECO:0000256" key="4">
    <source>
        <dbReference type="ARBA" id="ARBA00012483"/>
    </source>
</evidence>
<dbReference type="SMART" id="SM00184">
    <property type="entry name" value="RING"/>
    <property type="match status" value="1"/>
</dbReference>
<dbReference type="OrthoDB" id="8062037at2759"/>
<dbReference type="Proteomes" id="UP000634136">
    <property type="component" value="Unassembled WGS sequence"/>
</dbReference>
<evidence type="ECO:0000256" key="11">
    <source>
        <dbReference type="ARBA" id="ARBA00022833"/>
    </source>
</evidence>
<gene>
    <name evidence="19" type="ORF">G2W53_025237</name>
</gene>
<keyword evidence="7" id="KW-0479">Metal-binding</keyword>
<keyword evidence="10" id="KW-0833">Ubl conjugation pathway</keyword>
<keyword evidence="9 15" id="KW-0863">Zinc-finger</keyword>
<feature type="domain" description="RING-type" evidence="18">
    <location>
        <begin position="525"/>
        <end position="567"/>
    </location>
</feature>
<dbReference type="PROSITE" id="PS50089">
    <property type="entry name" value="ZF_RING_2"/>
    <property type="match status" value="1"/>
</dbReference>
<evidence type="ECO:0000259" key="18">
    <source>
        <dbReference type="PROSITE" id="PS50089"/>
    </source>
</evidence>
<evidence type="ECO:0000256" key="1">
    <source>
        <dbReference type="ARBA" id="ARBA00000900"/>
    </source>
</evidence>
<dbReference type="GO" id="GO:0016020">
    <property type="term" value="C:membrane"/>
    <property type="evidence" value="ECO:0007669"/>
    <property type="project" value="UniProtKB-SubCell"/>
</dbReference>
<feature type="compositionally biased region" description="Basic and acidic residues" evidence="16">
    <location>
        <begin position="303"/>
        <end position="322"/>
    </location>
</feature>
<dbReference type="GO" id="GO:0061630">
    <property type="term" value="F:ubiquitin protein ligase activity"/>
    <property type="evidence" value="ECO:0007669"/>
    <property type="project" value="UniProtKB-EC"/>
</dbReference>
<accession>A0A834TEV2</accession>
<dbReference type="GO" id="GO:0008270">
    <property type="term" value="F:zinc ion binding"/>
    <property type="evidence" value="ECO:0007669"/>
    <property type="project" value="UniProtKB-KW"/>
</dbReference>
<comment type="pathway">
    <text evidence="3">Protein modification; protein ubiquitination.</text>
</comment>
<evidence type="ECO:0000256" key="13">
    <source>
        <dbReference type="ARBA" id="ARBA00023136"/>
    </source>
</evidence>
<feature type="compositionally biased region" description="Basic and acidic residues" evidence="16">
    <location>
        <begin position="126"/>
        <end position="138"/>
    </location>
</feature>
<dbReference type="Gene3D" id="3.30.40.10">
    <property type="entry name" value="Zinc/RING finger domain, C3HC4 (zinc finger)"/>
    <property type="match status" value="1"/>
</dbReference>
<feature type="compositionally biased region" description="Basic and acidic residues" evidence="16">
    <location>
        <begin position="36"/>
        <end position="47"/>
    </location>
</feature>
<dbReference type="InterPro" id="IPR013083">
    <property type="entry name" value="Znf_RING/FYVE/PHD"/>
</dbReference>
<keyword evidence="5" id="KW-0808">Transferase</keyword>
<comment type="caution">
    <text evidence="19">The sequence shown here is derived from an EMBL/GenBank/DDBJ whole genome shotgun (WGS) entry which is preliminary data.</text>
</comment>
<dbReference type="EMBL" id="JAAIUW010000008">
    <property type="protein sequence ID" value="KAF7819782.1"/>
    <property type="molecule type" value="Genomic_DNA"/>
</dbReference>
<evidence type="ECO:0000256" key="6">
    <source>
        <dbReference type="ARBA" id="ARBA00022692"/>
    </source>
</evidence>
<keyword evidence="8" id="KW-0732">Signal</keyword>
<evidence type="ECO:0000256" key="14">
    <source>
        <dbReference type="ARBA" id="ARBA00024209"/>
    </source>
</evidence>
<keyword evidence="20" id="KW-1185">Reference proteome</keyword>
<feature type="transmembrane region" description="Helical" evidence="17">
    <location>
        <begin position="449"/>
        <end position="470"/>
    </location>
</feature>
<protein>
    <recommendedName>
        <fullName evidence="4">RING-type E3 ubiquitin transferase</fullName>
        <ecNumber evidence="4">2.3.2.27</ecNumber>
    </recommendedName>
</protein>
<keyword evidence="11" id="KW-0862">Zinc</keyword>
<evidence type="ECO:0000256" key="2">
    <source>
        <dbReference type="ARBA" id="ARBA00004167"/>
    </source>
</evidence>
<keyword evidence="12 17" id="KW-1133">Transmembrane helix</keyword>
<dbReference type="PANTHER" id="PTHR46539">
    <property type="entry name" value="E3 UBIQUITIN-PROTEIN LIGASE ATL42"/>
    <property type="match status" value="1"/>
</dbReference>
<evidence type="ECO:0000256" key="12">
    <source>
        <dbReference type="ARBA" id="ARBA00022989"/>
    </source>
</evidence>
<dbReference type="SUPFAM" id="SSF57850">
    <property type="entry name" value="RING/U-box"/>
    <property type="match status" value="1"/>
</dbReference>
<evidence type="ECO:0000256" key="5">
    <source>
        <dbReference type="ARBA" id="ARBA00022679"/>
    </source>
</evidence>
<evidence type="ECO:0000256" key="10">
    <source>
        <dbReference type="ARBA" id="ARBA00022786"/>
    </source>
</evidence>
<dbReference type="Pfam" id="PF13639">
    <property type="entry name" value="zf-RING_2"/>
    <property type="match status" value="1"/>
</dbReference>
<evidence type="ECO:0000256" key="16">
    <source>
        <dbReference type="SAM" id="MobiDB-lite"/>
    </source>
</evidence>
<evidence type="ECO:0000256" key="9">
    <source>
        <dbReference type="ARBA" id="ARBA00022771"/>
    </source>
</evidence>
<dbReference type="EC" id="2.3.2.27" evidence="4"/>
<evidence type="ECO:0000256" key="7">
    <source>
        <dbReference type="ARBA" id="ARBA00022723"/>
    </source>
</evidence>
<organism evidence="19 20">
    <name type="scientific">Senna tora</name>
    <dbReference type="NCBI Taxonomy" id="362788"/>
    <lineage>
        <taxon>Eukaryota</taxon>
        <taxon>Viridiplantae</taxon>
        <taxon>Streptophyta</taxon>
        <taxon>Embryophyta</taxon>
        <taxon>Tracheophyta</taxon>
        <taxon>Spermatophyta</taxon>
        <taxon>Magnoliopsida</taxon>
        <taxon>eudicotyledons</taxon>
        <taxon>Gunneridae</taxon>
        <taxon>Pentapetalae</taxon>
        <taxon>rosids</taxon>
        <taxon>fabids</taxon>
        <taxon>Fabales</taxon>
        <taxon>Fabaceae</taxon>
        <taxon>Caesalpinioideae</taxon>
        <taxon>Cassia clade</taxon>
        <taxon>Senna</taxon>
    </lineage>
</organism>
<evidence type="ECO:0000256" key="15">
    <source>
        <dbReference type="PROSITE-ProRule" id="PRU00175"/>
    </source>
</evidence>
<feature type="region of interest" description="Disordered" evidence="16">
    <location>
        <begin position="13"/>
        <end position="47"/>
    </location>
</feature>
<comment type="similarity">
    <text evidence="14">Belongs to the RING-type zinc finger family. ATL subfamily.</text>
</comment>
<evidence type="ECO:0000313" key="20">
    <source>
        <dbReference type="Proteomes" id="UP000634136"/>
    </source>
</evidence>